<accession>A0A4D6M281</accession>
<sequence>MTHRAVATEVTRFDALDAWRYATPARRSGSWQRLAARVPRQAIYTAAALSFNNEFVVYSVSSDALRVRLLVFLELWLGTYPLSCGLG</sequence>
<dbReference type="AlphaFoldDB" id="A0A4D6M281"/>
<reference evidence="1 2" key="1">
    <citation type="submission" date="2019-04" db="EMBL/GenBank/DDBJ databases">
        <title>An improved genome assembly and genetic linkage map for asparagus bean, Vigna unguiculata ssp. sesquipedialis.</title>
        <authorList>
            <person name="Xia Q."/>
            <person name="Zhang R."/>
            <person name="Dong Y."/>
        </authorList>
    </citation>
    <scope>NUCLEOTIDE SEQUENCE [LARGE SCALE GENOMIC DNA]</scope>
    <source>
        <tissue evidence="1">Leaf</tissue>
    </source>
</reference>
<keyword evidence="2" id="KW-1185">Reference proteome</keyword>
<evidence type="ECO:0000313" key="1">
    <source>
        <dbReference type="EMBL" id="QCD94708.1"/>
    </source>
</evidence>
<dbReference type="Proteomes" id="UP000501690">
    <property type="component" value="Linkage Group LG5"/>
</dbReference>
<gene>
    <name evidence="1" type="ORF">DEO72_LG5g2793</name>
</gene>
<protein>
    <submittedName>
        <fullName evidence="1">Uncharacterized protein</fullName>
    </submittedName>
</protein>
<proteinExistence type="predicted"/>
<name>A0A4D6M281_VIGUN</name>
<dbReference type="EMBL" id="CP039349">
    <property type="protein sequence ID" value="QCD94708.1"/>
    <property type="molecule type" value="Genomic_DNA"/>
</dbReference>
<organism evidence="1 2">
    <name type="scientific">Vigna unguiculata</name>
    <name type="common">Cowpea</name>
    <dbReference type="NCBI Taxonomy" id="3917"/>
    <lineage>
        <taxon>Eukaryota</taxon>
        <taxon>Viridiplantae</taxon>
        <taxon>Streptophyta</taxon>
        <taxon>Embryophyta</taxon>
        <taxon>Tracheophyta</taxon>
        <taxon>Spermatophyta</taxon>
        <taxon>Magnoliopsida</taxon>
        <taxon>eudicotyledons</taxon>
        <taxon>Gunneridae</taxon>
        <taxon>Pentapetalae</taxon>
        <taxon>rosids</taxon>
        <taxon>fabids</taxon>
        <taxon>Fabales</taxon>
        <taxon>Fabaceae</taxon>
        <taxon>Papilionoideae</taxon>
        <taxon>50 kb inversion clade</taxon>
        <taxon>NPAAA clade</taxon>
        <taxon>indigoferoid/millettioid clade</taxon>
        <taxon>Phaseoleae</taxon>
        <taxon>Vigna</taxon>
    </lineage>
</organism>
<evidence type="ECO:0000313" key="2">
    <source>
        <dbReference type="Proteomes" id="UP000501690"/>
    </source>
</evidence>